<keyword evidence="8" id="KW-1185">Reference proteome</keyword>
<dbReference type="Pfam" id="PF20168">
    <property type="entry name" value="PDS5"/>
    <property type="match status" value="1"/>
</dbReference>
<name>A0A6A4WEJ7_AMPAM</name>
<dbReference type="OrthoDB" id="45365at2759"/>
<dbReference type="SUPFAM" id="SSF48371">
    <property type="entry name" value="ARM repeat"/>
    <property type="match status" value="1"/>
</dbReference>
<dbReference type="CDD" id="cd19953">
    <property type="entry name" value="PDS5"/>
    <property type="match status" value="1"/>
</dbReference>
<keyword evidence="3" id="KW-0498">Mitosis</keyword>
<dbReference type="InterPro" id="IPR016024">
    <property type="entry name" value="ARM-type_fold"/>
</dbReference>
<dbReference type="GO" id="GO:0005634">
    <property type="term" value="C:nucleus"/>
    <property type="evidence" value="ECO:0007669"/>
    <property type="project" value="UniProtKB-SubCell"/>
</dbReference>
<evidence type="ECO:0000256" key="4">
    <source>
        <dbReference type="ARBA" id="ARBA00023242"/>
    </source>
</evidence>
<keyword evidence="5" id="KW-0131">Cell cycle</keyword>
<evidence type="ECO:0000313" key="7">
    <source>
        <dbReference type="EMBL" id="KAF0306087.1"/>
    </source>
</evidence>
<evidence type="ECO:0000256" key="5">
    <source>
        <dbReference type="ARBA" id="ARBA00023306"/>
    </source>
</evidence>
<evidence type="ECO:0000313" key="8">
    <source>
        <dbReference type="Proteomes" id="UP000440578"/>
    </source>
</evidence>
<dbReference type="GO" id="GO:0000785">
    <property type="term" value="C:chromatin"/>
    <property type="evidence" value="ECO:0007669"/>
    <property type="project" value="TreeGrafter"/>
</dbReference>
<dbReference type="Gene3D" id="1.25.10.10">
    <property type="entry name" value="Leucine-rich Repeat Variant"/>
    <property type="match status" value="1"/>
</dbReference>
<dbReference type="GO" id="GO:0051301">
    <property type="term" value="P:cell division"/>
    <property type="evidence" value="ECO:0007669"/>
    <property type="project" value="UniProtKB-KW"/>
</dbReference>
<accession>A0A6A4WEJ7</accession>
<reference evidence="7 8" key="1">
    <citation type="submission" date="2019-07" db="EMBL/GenBank/DDBJ databases">
        <title>Draft genome assembly of a fouling barnacle, Amphibalanus amphitrite (Darwin, 1854): The first reference genome for Thecostraca.</title>
        <authorList>
            <person name="Kim W."/>
        </authorList>
    </citation>
    <scope>NUCLEOTIDE SEQUENCE [LARGE SCALE GENOMIC DNA]</scope>
    <source>
        <strain evidence="7">SNU_AA5</strain>
        <tissue evidence="7">Soma without cirri and trophi</tissue>
    </source>
</reference>
<evidence type="ECO:0000256" key="3">
    <source>
        <dbReference type="ARBA" id="ARBA00022776"/>
    </source>
</evidence>
<dbReference type="GO" id="GO:0006281">
    <property type="term" value="P:DNA repair"/>
    <property type="evidence" value="ECO:0007669"/>
    <property type="project" value="TreeGrafter"/>
</dbReference>
<comment type="caution">
    <text evidence="7">The sequence shown here is derived from an EMBL/GenBank/DDBJ whole genome shotgun (WGS) entry which is preliminary data.</text>
</comment>
<gene>
    <name evidence="7" type="primary">PDS5B_1</name>
    <name evidence="7" type="ORF">FJT64_002471</name>
</gene>
<feature type="compositionally biased region" description="Acidic residues" evidence="6">
    <location>
        <begin position="1340"/>
        <end position="1350"/>
    </location>
</feature>
<feature type="compositionally biased region" description="Low complexity" evidence="6">
    <location>
        <begin position="1270"/>
        <end position="1319"/>
    </location>
</feature>
<protein>
    <submittedName>
        <fullName evidence="7">Sister chromatid cohesion protein PDS5 B</fullName>
    </submittedName>
</protein>
<dbReference type="Proteomes" id="UP000440578">
    <property type="component" value="Unassembled WGS sequence"/>
</dbReference>
<comment type="subcellular location">
    <subcellularLocation>
        <location evidence="1">Nucleus</location>
    </subcellularLocation>
</comment>
<dbReference type="EMBL" id="VIIS01000692">
    <property type="protein sequence ID" value="KAF0306087.1"/>
    <property type="molecule type" value="Genomic_DNA"/>
</dbReference>
<dbReference type="InterPro" id="IPR039776">
    <property type="entry name" value="Pds5"/>
</dbReference>
<keyword evidence="4" id="KW-0539">Nucleus</keyword>
<organism evidence="7 8">
    <name type="scientific">Amphibalanus amphitrite</name>
    <name type="common">Striped barnacle</name>
    <name type="synonym">Balanus amphitrite</name>
    <dbReference type="NCBI Taxonomy" id="1232801"/>
    <lineage>
        <taxon>Eukaryota</taxon>
        <taxon>Metazoa</taxon>
        <taxon>Ecdysozoa</taxon>
        <taxon>Arthropoda</taxon>
        <taxon>Crustacea</taxon>
        <taxon>Multicrustacea</taxon>
        <taxon>Cirripedia</taxon>
        <taxon>Thoracica</taxon>
        <taxon>Thoracicalcarea</taxon>
        <taxon>Balanomorpha</taxon>
        <taxon>Balanoidea</taxon>
        <taxon>Balanidae</taxon>
        <taxon>Amphibalaninae</taxon>
        <taxon>Amphibalanus</taxon>
    </lineage>
</organism>
<feature type="compositionally biased region" description="Polar residues" evidence="6">
    <location>
        <begin position="1243"/>
        <end position="1252"/>
    </location>
</feature>
<dbReference type="InterPro" id="IPR011989">
    <property type="entry name" value="ARM-like"/>
</dbReference>
<dbReference type="PANTHER" id="PTHR12663:SF0">
    <property type="entry name" value="PRECOCIOUS DISSOCIATION OF SISTERS 5, ISOFORM A"/>
    <property type="match status" value="1"/>
</dbReference>
<evidence type="ECO:0000256" key="1">
    <source>
        <dbReference type="ARBA" id="ARBA00004123"/>
    </source>
</evidence>
<evidence type="ECO:0000256" key="6">
    <source>
        <dbReference type="SAM" id="MobiDB-lite"/>
    </source>
</evidence>
<feature type="region of interest" description="Disordered" evidence="6">
    <location>
        <begin position="1188"/>
        <end position="1400"/>
    </location>
</feature>
<feature type="compositionally biased region" description="Basic and acidic residues" evidence="6">
    <location>
        <begin position="1223"/>
        <end position="1232"/>
    </location>
</feature>
<dbReference type="PANTHER" id="PTHR12663">
    <property type="entry name" value="ANDROGEN INDUCED INHIBITOR OF PROLIFERATION AS3 / PDS5-RELATED"/>
    <property type="match status" value="1"/>
</dbReference>
<dbReference type="GO" id="GO:0007064">
    <property type="term" value="P:mitotic sister chromatid cohesion"/>
    <property type="evidence" value="ECO:0007669"/>
    <property type="project" value="InterPro"/>
</dbReference>
<evidence type="ECO:0000256" key="2">
    <source>
        <dbReference type="ARBA" id="ARBA00022618"/>
    </source>
</evidence>
<proteinExistence type="predicted"/>
<keyword evidence="2" id="KW-0132">Cell division</keyword>
<sequence>MSRAGPSSESAAIVYPPGCREITEDLGPDELIRRLKTLAHTYQSMVQDDGAYQEYLPLAKHIADDYFREYPSKDVQLLVACCIADVLRVYAPEAPYKDPAQVKMIFMFLIKQLAGLKDPKDPAFKRYFYLLENLAYVKSFNMCLELEDSNEIICSLFSLTFKIVNDEHSGKVKSFMLDVLCPLIYESDVVSNELMDIILMNIVEPAKSSRRNAYHLAKELIMKCSDTLEPYIQAFFNHVLILGKEEKKLGISRKVYDLIYELNHICPTVLLAVVPQLEFKLKSTEEDERFHAVSLLARMFSEQESNLAMHHRQLWLAFLGRFNDISVKIRTKCVQYSMHFLLNHPELRSDITETLKFRQHDSDEAVRYEVVMAIVSTAKRDFSIVSESEALLNFVKERTLDKKFKIRKEAMCGLAMIYRKYLSNPDVPEATRTAVTWIKDKILHGYYMTSLDDRLLVERIVNTCLVPFTLPPGERMKKLYYLFATLDENATKAFIEMQKQQLAVRKTVQELLELHRTPVSEEREREKVLRINHLSKFLPDPVKAQEFIRKFSQHLAQEESLLQLMETVINPTVSCRESVDSVNMVLKRLGQPVMTNLYYNTIKQLLERVSSVMIDHDALLALVSMVEEAVRDPASAQELNIEPGAAVGRGLRLLFVLSYVQAAQFLHADILAVLLGMLQTDDDTVTPKVLGVLHFVGKYRPLASEFPDLMDSLVPVCQQLATAGSPKQAKHAIRCLFVNVTDNQEGVFTEILERLKSELELGHEHYRTSIVSLGHIALHLSNKFPIQIKNIVSRKIVKDLLMRDLTDSGESEEEWCDEDALPEGIRCKIEGMKLMARWLIGLKDDVISAQKTFRMLIAFIIHRGDLLEEGKVNKPEAAWLRYAAGAAMLKICEQKGVGDQFTADQFYSLSLLMADECLQVRERFAAKLHKGLSRGIPHKCLPLDFMGMYALAGQEPDKRLKATVRGYMAADILKRRDVIKSLLLNGGSERAADQLPHIMPDYMLVFAVPILAHDPDFTEYDDVEYLTKIRACLWFILEPLITKNDNYCFGFYKALVERMKNHLDAVRSEEEAANHKLWAVCDLAMGLLLTKTTNFEMREFPSEPRIPPMYFRKPADPNFVNGKIYLPPELQHLGKRNNMVSMAHSHSMINKRIQLAQQIRASKAGAAAAAAAAAGGEKELTLIVQESPAAEAETEEDSAGSGAAAAAAARLIRDPPATYSRRAAHERDRNDDSVDSAAGGDLSEQSSTFSDSPSKDKQDKITNYFKKAPRTASPTPSSQRSTRSGRSGDSSAAGEEAGQRAAPRTTRTRAAADRPAATEEAAEASGSRSVNGKRQAAAEPDPEPESEPEPEPARPAAAAKRKPPPAAKPEPEEPSRKSARHAAPAQEDAAAGKNTRLTRVRTRSRCSIGAPSPVIGDDWRSASVPFREKLRYLYENQIMVDVTFHLYEPVRRA</sequence>
<feature type="compositionally biased region" description="Low complexity" evidence="6">
    <location>
        <begin position="1199"/>
        <end position="1209"/>
    </location>
</feature>